<evidence type="ECO:0000256" key="2">
    <source>
        <dbReference type="ARBA" id="ARBA00022737"/>
    </source>
</evidence>
<dbReference type="InterPro" id="IPR003410">
    <property type="entry name" value="HYR_dom"/>
</dbReference>
<dbReference type="InterPro" id="IPR000152">
    <property type="entry name" value="EGF-type_Asp/Asn_hydroxyl_site"/>
</dbReference>
<evidence type="ECO:0000313" key="10">
    <source>
        <dbReference type="EMBL" id="CEM22867.1"/>
    </source>
</evidence>
<dbReference type="EMBL" id="CDMZ01000862">
    <property type="protein sequence ID" value="CEM22867.1"/>
    <property type="molecule type" value="Genomic_DNA"/>
</dbReference>
<evidence type="ECO:0000256" key="6">
    <source>
        <dbReference type="SAM" id="Phobius"/>
    </source>
</evidence>
<dbReference type="SUPFAM" id="SSF57535">
    <property type="entry name" value="Complement control module/SCR domain"/>
    <property type="match status" value="1"/>
</dbReference>
<keyword evidence="3" id="KW-1015">Disulfide bond</keyword>
<feature type="transmembrane region" description="Helical" evidence="6">
    <location>
        <begin position="975"/>
        <end position="995"/>
    </location>
</feature>
<dbReference type="Pfam" id="PF02494">
    <property type="entry name" value="HYR"/>
    <property type="match status" value="1"/>
</dbReference>
<dbReference type="InterPro" id="IPR051210">
    <property type="entry name" value="Ub_ligase/GEF_domain"/>
</dbReference>
<protein>
    <recommendedName>
        <fullName evidence="11">HYR domain-containing protein</fullName>
    </recommendedName>
</protein>
<dbReference type="PANTHER" id="PTHR22870">
    <property type="entry name" value="REGULATOR OF CHROMOSOME CONDENSATION"/>
    <property type="match status" value="1"/>
</dbReference>
<dbReference type="PANTHER" id="PTHR22870:SF466">
    <property type="entry name" value="ANKYRIN REPEAT-CONTAINING PROTEIN"/>
    <property type="match status" value="1"/>
</dbReference>
<keyword evidence="7" id="KW-0732">Signal</keyword>
<dbReference type="SUPFAM" id="SSF57184">
    <property type="entry name" value="Growth factor receptor domain"/>
    <property type="match status" value="1"/>
</dbReference>
<dbReference type="Pfam" id="PF00415">
    <property type="entry name" value="RCC1"/>
    <property type="match status" value="3"/>
</dbReference>
<evidence type="ECO:0000256" key="1">
    <source>
        <dbReference type="ARBA" id="ARBA00022536"/>
    </source>
</evidence>
<feature type="chain" id="PRO_5005190160" description="HYR domain-containing protein" evidence="7">
    <location>
        <begin position="24"/>
        <end position="2306"/>
    </location>
</feature>
<feature type="transmembrane region" description="Helical" evidence="6">
    <location>
        <begin position="1240"/>
        <end position="1266"/>
    </location>
</feature>
<keyword evidence="2" id="KW-0677">Repeat</keyword>
<feature type="repeat" description="RCC1" evidence="4">
    <location>
        <begin position="200"/>
        <end position="253"/>
    </location>
</feature>
<feature type="signal peptide" evidence="7">
    <location>
        <begin position="1"/>
        <end position="23"/>
    </location>
</feature>
<dbReference type="PROSITE" id="PS50825">
    <property type="entry name" value="HYR"/>
    <property type="match status" value="1"/>
</dbReference>
<dbReference type="SMART" id="SM00179">
    <property type="entry name" value="EGF_CA"/>
    <property type="match status" value="2"/>
</dbReference>
<dbReference type="PROSITE" id="PS00010">
    <property type="entry name" value="ASX_HYDROXYL"/>
    <property type="match status" value="1"/>
</dbReference>
<feature type="compositionally biased region" description="Basic and acidic residues" evidence="5">
    <location>
        <begin position="2097"/>
        <end position="2119"/>
    </location>
</feature>
<dbReference type="GO" id="GO:0005509">
    <property type="term" value="F:calcium ion binding"/>
    <property type="evidence" value="ECO:0007669"/>
    <property type="project" value="InterPro"/>
</dbReference>
<dbReference type="CDD" id="cd00054">
    <property type="entry name" value="EGF_CA"/>
    <property type="match status" value="2"/>
</dbReference>
<dbReference type="SUPFAM" id="SSF50985">
    <property type="entry name" value="RCC1/BLIP-II"/>
    <property type="match status" value="2"/>
</dbReference>
<dbReference type="InterPro" id="IPR000436">
    <property type="entry name" value="Sushi_SCR_CCP_dom"/>
</dbReference>
<dbReference type="CDD" id="cd00033">
    <property type="entry name" value="CCP"/>
    <property type="match status" value="1"/>
</dbReference>
<keyword evidence="1" id="KW-0245">EGF-like domain</keyword>
<feature type="compositionally biased region" description="Low complexity" evidence="5">
    <location>
        <begin position="1832"/>
        <end position="1846"/>
    </location>
</feature>
<dbReference type="VEuPathDB" id="CryptoDB:Cvel_20107"/>
<gene>
    <name evidence="10" type="ORF">Cvel_20107</name>
</gene>
<feature type="repeat" description="RCC1" evidence="4">
    <location>
        <begin position="147"/>
        <end position="199"/>
    </location>
</feature>
<dbReference type="InterPro" id="IPR049883">
    <property type="entry name" value="NOTCH1_EGF-like"/>
</dbReference>
<sequence length="2306" mass="249358">MRRSFGGHLRLIFVALLQDIVVSQPTSTKVAGGNFFFVAVEGHSGDVYSWGLNGSGQLGQGNTVDLNKPTKVSTVASASSLCAGSDHVLVLLTNGTILGFGGNAYGQLGDGTTTDRTTPVLVTGLEGITITDISCTKDHNLALASNGQAYTWGRNEYGQLGDGNTGDGNSVSTPMVLSSFTSVSKIFAGANTGHVILSGGALYGWGRQDAGEVGNNVESATPQATPVQIPDQTGHVYTAINGGNRHNMVITDQGGFYQWGLNSHGQLGLGSSTGTTDARSEPKIIQSGGVEAAVGYFRATFVKYTSGAIQSVGFNGNGQLGLGNTDDKVSLRTPDGSHVLGDLPVSAGRARTAAIIDSDGKLWTTGDNTYGQLGTEDAATQQNQFQLAVSCNETSVSPSAPLTRSDSGGQTGTTGASADFSFSCANGYLFNGETIAVTSKTLAFTCTATGAGTSEWQGTAPSCTGVSCNEAGDSGPNTLGNQLTRTDGGGQTGNTGEVATFTYTCNTGYALVLGSGSVDFTCTGTAFGLSEWQGTIPTCRISLGIQLSSTFLFWGCGLPSVHALVPLSSFLLMSSPLAFHVHPGAFCDTSSLNDCDANAACTNTVGTFACACNSGYISTGAIEGITCTSDIDECVLGINNCGHTSSCINNLGSFTCDAFPTVLCPSDSSHATASGQQYWLSTAAGLGIPTVSDDATGVSYAFSPTEGSALYMGSNTITVTATDSQGSKASCTFVITVIDSEAPVVSCPSTITSKKVKGEFQPVYYSSATATDNVDSSDRITLSYSPESGSVASSISYEVTVTATDQAGNSGTCSFAVFVETCMANAERLTASSDCVCNAGFYQDSSGGCSQCVQFSSSTQGSTHPSACFCEQGRYLVPDLSADGLFVWIYARCELCPPFADCSGGLLDSSAETERRRRRLQTGQFDITDHPRPLPQDGYTLVVSYPEAEVIPECSSGWRRLTEGAPCVRCPNSTVTAIILMACLLAIVGVTIFFAQQTMASVAEEHMPAYKILLKILLSFTTMISNLSAFPLYTVVIRLDPAKIRNALAVNFDIDISRLTNFINIPSIASIVSLDCFLQDAAGSEVSAGTFFFGLLVQSVIPLLIYLILLTLLVMVAFAPCLSKRERQKNQKIKDAWKNAATMTEAEKASALNRMRALCAKRRWGLVRFHFDPGMSVREKIGYILEDSIPIGNALYFLTYEYVLESLYAGIRCEPLGSSNQPLRLEQKPSVLCSSEVYNFWSSILICLVVLYCVIIPLVILCLLVMKKREVAALEREVRRKEAVGEETDVETPTFRGIFSAPRMREDQVVRVFGFTLAGYREGCFYWESVLLIRMLTANLCIAYRFTPNPDSRLILLILHGIIFLFLQMKFQPYQRRQRDIFNRMEEATLATSVSMLTVFAFLYLFEPSLVLSLLLLGFISLAFILTACRLAFEIISEAAAAFKKHLVASKENEDEDEEAKEEVKTKTRIMSPIAVALWMKERIRRLLLLTADRIGKAGRGGDVVVCITRRRDPEAFRCDFILKRKVQSQCLDLKDPWEPCWVSALKKPWRKLTERYRRRPLLERLRLRAERSAREIEALIWEPTLMDMEALIQELISQRARFSAIPAFLLARVGRVFSQGDRTKGKGKMERGRSVAWQTGFLVGLEKKQEKPESEEEEKERDEDNASANDFEGQSRTVLGSSQQIFRPENEKYSVDTALETMGKQFITMLAHICRERLESDDNIASRIRQCEEDFEHRELALSLVWGDSMEDLEKGDENMKGSFWFDHLVEGGKQAVRCSCCRRRAKTGEEKNEGLKEGQQRGSVMTFLALRDAAAEAEGHRGEGQGEGGKAAVLGQSGVSSSGRGSKRRIRSRRRMILQAPQGGSGEIGGGRDEEEFEGELGGADEEEEAQRGGGVDVVQKGSVSVAVNENRLRFPRMSGEKHKVSSNRRVSLVIPSDDAAEVQIPCAHPPSQQASDGIEEHDESSELSVPNNRPAMHPTLSRVSRLSLGSTVSPSGLPSTHVEAVAPSGVTWRPRGDSVVTEPAYASMEGKDGQRRSVTGSVDLQRVVIEIAQEEGRPEASRSFSEDSPTSERGGREGGVDGAGGRSLSARGGMDMRGEMKEGRDDRKTRAQKSEDPEAGEQEEEEEDSEADLQGLRLHVALAAVLLDHSWRHTAGQMKKGNALPGNSQAAQWLTRLQAAGEPLEERRKSLFDDRQDREVRPHDLLLPELQDGLHLVRSLQPRTLFWLFVVFYASCESSLVTARLRRHVAGNEDGPLGGFVIEEEEEGGFESSISSESLIPLPLKDFHKGVAPAAAFEGEGVV</sequence>
<feature type="compositionally biased region" description="Basic residues" evidence="5">
    <location>
        <begin position="1847"/>
        <end position="1858"/>
    </location>
</feature>
<dbReference type="InterPro" id="IPR001881">
    <property type="entry name" value="EGF-like_Ca-bd_dom"/>
</dbReference>
<dbReference type="InterPro" id="IPR000408">
    <property type="entry name" value="Reg_chr_condens"/>
</dbReference>
<feature type="transmembrane region" description="Helical" evidence="6">
    <location>
        <begin position="1352"/>
        <end position="1367"/>
    </location>
</feature>
<dbReference type="PhylomeDB" id="A0A0G4G3W5"/>
<dbReference type="Gene3D" id="2.10.25.10">
    <property type="entry name" value="Laminin"/>
    <property type="match status" value="2"/>
</dbReference>
<dbReference type="PROSITE" id="PS50012">
    <property type="entry name" value="RCC1_3"/>
    <property type="match status" value="5"/>
</dbReference>
<dbReference type="PROSITE" id="PS01187">
    <property type="entry name" value="EGF_CA"/>
    <property type="match status" value="1"/>
</dbReference>
<dbReference type="InterPro" id="IPR009091">
    <property type="entry name" value="RCC1/BLIP-II"/>
</dbReference>
<keyword evidence="6" id="KW-0812">Transmembrane</keyword>
<accession>A0A0G4G3W5</accession>
<feature type="repeat" description="RCC1" evidence="4">
    <location>
        <begin position="95"/>
        <end position="146"/>
    </location>
</feature>
<evidence type="ECO:0000259" key="8">
    <source>
        <dbReference type="PROSITE" id="PS50825"/>
    </source>
</evidence>
<feature type="transmembrane region" description="Helical" evidence="6">
    <location>
        <begin position="1388"/>
        <end position="1406"/>
    </location>
</feature>
<proteinExistence type="predicted"/>
<evidence type="ECO:0000256" key="7">
    <source>
        <dbReference type="SAM" id="SignalP"/>
    </source>
</evidence>
<dbReference type="PROSITE" id="PS50923">
    <property type="entry name" value="SUSHI"/>
    <property type="match status" value="1"/>
</dbReference>
<evidence type="ECO:0000256" key="4">
    <source>
        <dbReference type="PROSITE-ProRule" id="PRU00235"/>
    </source>
</evidence>
<feature type="transmembrane region" description="Helical" evidence="6">
    <location>
        <begin position="1090"/>
        <end position="1119"/>
    </location>
</feature>
<reference evidence="10" key="1">
    <citation type="submission" date="2014-11" db="EMBL/GenBank/DDBJ databases">
        <authorList>
            <person name="Otto D Thomas"/>
            <person name="Naeem Raeece"/>
        </authorList>
    </citation>
    <scope>NUCLEOTIDE SEQUENCE</scope>
</reference>
<dbReference type="InterPro" id="IPR009030">
    <property type="entry name" value="Growth_fac_rcpt_cys_sf"/>
</dbReference>
<dbReference type="Pfam" id="PF07645">
    <property type="entry name" value="EGF_CA"/>
    <property type="match status" value="2"/>
</dbReference>
<feature type="repeat" description="RCC1" evidence="4">
    <location>
        <begin position="254"/>
        <end position="317"/>
    </location>
</feature>
<feature type="region of interest" description="Disordered" evidence="5">
    <location>
        <begin position="2054"/>
        <end position="2135"/>
    </location>
</feature>
<organism evidence="10">
    <name type="scientific">Chromera velia CCMP2878</name>
    <dbReference type="NCBI Taxonomy" id="1169474"/>
    <lineage>
        <taxon>Eukaryota</taxon>
        <taxon>Sar</taxon>
        <taxon>Alveolata</taxon>
        <taxon>Colpodellida</taxon>
        <taxon>Chromeraceae</taxon>
        <taxon>Chromera</taxon>
    </lineage>
</organism>
<feature type="compositionally biased region" description="Acidic residues" evidence="5">
    <location>
        <begin position="1654"/>
        <end position="1666"/>
    </location>
</feature>
<feature type="domain" description="HYR" evidence="8">
    <location>
        <begin position="738"/>
        <end position="821"/>
    </location>
</feature>
<feature type="region of interest" description="Disordered" evidence="5">
    <location>
        <begin position="1817"/>
        <end position="1897"/>
    </location>
</feature>
<feature type="transmembrane region" description="Helical" evidence="6">
    <location>
        <begin position="1016"/>
        <end position="1039"/>
    </location>
</feature>
<evidence type="ECO:0008006" key="11">
    <source>
        <dbReference type="Google" id="ProtNLM"/>
    </source>
</evidence>
<evidence type="ECO:0000256" key="3">
    <source>
        <dbReference type="ARBA" id="ARBA00023157"/>
    </source>
</evidence>
<keyword evidence="6" id="KW-1133">Transmembrane helix</keyword>
<feature type="region of interest" description="Disordered" evidence="5">
    <location>
        <begin position="1950"/>
        <end position="1980"/>
    </location>
</feature>
<keyword evidence="6" id="KW-0472">Membrane</keyword>
<dbReference type="Gene3D" id="2.130.10.30">
    <property type="entry name" value="Regulator of chromosome condensation 1/beta-lactamase-inhibitor protein II"/>
    <property type="match status" value="2"/>
</dbReference>
<name>A0A0G4G3W5_9ALVE</name>
<feature type="domain" description="Sushi" evidence="9">
    <location>
        <begin position="466"/>
        <end position="541"/>
    </location>
</feature>
<dbReference type="Pfam" id="PF13540">
    <property type="entry name" value="RCC1_2"/>
    <property type="match status" value="1"/>
</dbReference>
<feature type="compositionally biased region" description="Basic and acidic residues" evidence="5">
    <location>
        <begin position="1817"/>
        <end position="1826"/>
    </location>
</feature>
<evidence type="ECO:0000259" key="9">
    <source>
        <dbReference type="PROSITE" id="PS50923"/>
    </source>
</evidence>
<dbReference type="InterPro" id="IPR035976">
    <property type="entry name" value="Sushi/SCR/CCP_sf"/>
</dbReference>
<feature type="compositionally biased region" description="Acidic residues" evidence="5">
    <location>
        <begin position="1875"/>
        <end position="1891"/>
    </location>
</feature>
<feature type="repeat" description="RCC1" evidence="4">
    <location>
        <begin position="45"/>
        <end position="94"/>
    </location>
</feature>
<feature type="compositionally biased region" description="Acidic residues" evidence="5">
    <location>
        <begin position="2120"/>
        <end position="2134"/>
    </location>
</feature>
<dbReference type="InterPro" id="IPR018097">
    <property type="entry name" value="EGF_Ca-bd_CS"/>
</dbReference>
<feature type="region of interest" description="Disordered" evidence="5">
    <location>
        <begin position="1648"/>
        <end position="1675"/>
    </location>
</feature>
<dbReference type="PRINTS" id="PR00633">
    <property type="entry name" value="RCCNDNSATION"/>
</dbReference>
<feature type="transmembrane region" description="Helical" evidence="6">
    <location>
        <begin position="1412"/>
        <end position="1433"/>
    </location>
</feature>
<evidence type="ECO:0000256" key="5">
    <source>
        <dbReference type="SAM" id="MobiDB-lite"/>
    </source>
</evidence>